<dbReference type="HAMAP" id="MF_01037">
    <property type="entry name" value="TrmFO"/>
    <property type="match status" value="1"/>
</dbReference>
<keyword evidence="5 10" id="KW-0808">Transferase</keyword>
<keyword evidence="9 10" id="KW-0520">NAD</keyword>
<keyword evidence="13" id="KW-1185">Reference proteome</keyword>
<dbReference type="FunFam" id="3.50.50.60:FF:000040">
    <property type="entry name" value="Methylenetetrahydrofolate--tRNA-(uracil-5-)-methyltransferase TrmFO"/>
    <property type="match status" value="1"/>
</dbReference>
<dbReference type="NCBIfam" id="TIGR00137">
    <property type="entry name" value="gid_trmFO"/>
    <property type="match status" value="1"/>
</dbReference>
<keyword evidence="2 10" id="KW-0963">Cytoplasm</keyword>
<sequence>MGATVLKQDQSVTVIGAGLAGSEAAWQIAAQGIPVTLYEMRPVRQTPAHHTASFAELVCSNSLRANGLANAVGVLKEEMRRLDSLILACADLHAVPAGGALAVDREGFSAEVTKRLREHPLIKVVNEEVTAIPEDGIVVVATGPLTSPGLSDSIKRLLGEEYFYFFDAAAPILEKDSIDFDKVFLASRYDKGEAAYLNCPMTEAEFDVFYEALINAETAEVKDFEKDMYFEGCMPIEVMAKRGKQTVLFGPMKPVGLIDPRTGAKSHAVIQLRQDNAAGTLYNIVGFQTHLKWGEQKRVFSLIPGLENAEFVRYGVMHRNTFINSPKLLHPTYQFRGRETLFFAGQMTGVEGYVESAASGLVAGLNAGRLAGGREPLTLPEHTTLGSMSNYITTADFKHFQPMNANFGLFPPLGYRVKSKKDKNDAIAARALEAIDALRPELRASSVL</sequence>
<evidence type="ECO:0000259" key="11">
    <source>
        <dbReference type="Pfam" id="PF01134"/>
    </source>
</evidence>
<dbReference type="InterPro" id="IPR002218">
    <property type="entry name" value="MnmG-rel"/>
</dbReference>
<dbReference type="GO" id="GO:0005829">
    <property type="term" value="C:cytosol"/>
    <property type="evidence" value="ECO:0007669"/>
    <property type="project" value="TreeGrafter"/>
</dbReference>
<evidence type="ECO:0000256" key="5">
    <source>
        <dbReference type="ARBA" id="ARBA00022679"/>
    </source>
</evidence>
<dbReference type="InterPro" id="IPR004417">
    <property type="entry name" value="TrmFO"/>
</dbReference>
<comment type="caution">
    <text evidence="12">The sequence shown here is derived from an EMBL/GenBank/DDBJ whole genome shotgun (WGS) entry which is preliminary data.</text>
</comment>
<accession>A0A3D9KIR6</accession>
<dbReference type="Proteomes" id="UP000256977">
    <property type="component" value="Unassembled WGS sequence"/>
</dbReference>
<dbReference type="GO" id="GO:0030488">
    <property type="term" value="P:tRNA methylation"/>
    <property type="evidence" value="ECO:0007669"/>
    <property type="project" value="TreeGrafter"/>
</dbReference>
<keyword evidence="4 10" id="KW-0285">Flavoprotein</keyword>
<evidence type="ECO:0000256" key="10">
    <source>
        <dbReference type="HAMAP-Rule" id="MF_01037"/>
    </source>
</evidence>
<dbReference type="FunFam" id="3.50.50.60:FF:000035">
    <property type="entry name" value="Methylenetetrahydrofolate--tRNA-(uracil-5-)-methyltransferase TrmFO"/>
    <property type="match status" value="1"/>
</dbReference>
<feature type="domain" description="MnmG N-terminal" evidence="11">
    <location>
        <begin position="12"/>
        <end position="374"/>
    </location>
</feature>
<dbReference type="Pfam" id="PF01134">
    <property type="entry name" value="GIDA"/>
    <property type="match status" value="1"/>
</dbReference>
<keyword evidence="3 10" id="KW-0489">Methyltransferase</keyword>
<comment type="function">
    <text evidence="10">Catalyzes the folate-dependent formation of 5-methyl-uridine at position 54 (M-5-U54) in all tRNAs.</text>
</comment>
<dbReference type="EMBL" id="QRDZ01000003">
    <property type="protein sequence ID" value="RED86388.1"/>
    <property type="molecule type" value="Genomic_DNA"/>
</dbReference>
<dbReference type="Gene3D" id="3.50.50.60">
    <property type="entry name" value="FAD/NAD(P)-binding domain"/>
    <property type="match status" value="2"/>
</dbReference>
<name>A0A3D9KIR6_9BACL</name>
<evidence type="ECO:0000256" key="8">
    <source>
        <dbReference type="ARBA" id="ARBA00022857"/>
    </source>
</evidence>
<dbReference type="EC" id="2.1.1.74" evidence="10"/>
<dbReference type="InterPro" id="IPR036188">
    <property type="entry name" value="FAD/NAD-bd_sf"/>
</dbReference>
<keyword evidence="8 10" id="KW-0521">NADP</keyword>
<evidence type="ECO:0000313" key="13">
    <source>
        <dbReference type="Proteomes" id="UP000256977"/>
    </source>
</evidence>
<dbReference type="GO" id="GO:0002098">
    <property type="term" value="P:tRNA wobble uridine modification"/>
    <property type="evidence" value="ECO:0007669"/>
    <property type="project" value="TreeGrafter"/>
</dbReference>
<keyword evidence="6 10" id="KW-0819">tRNA processing</keyword>
<gene>
    <name evidence="10" type="primary">trmFO</name>
    <name evidence="12" type="ORF">DFP98_103243</name>
</gene>
<dbReference type="PANTHER" id="PTHR11806:SF2">
    <property type="entry name" value="METHYLENETETRAHYDROFOLATE--TRNA-(URACIL-5-)-METHYLTRANSFERASE TRMFO"/>
    <property type="match status" value="1"/>
</dbReference>
<comment type="cofactor">
    <cofactor evidence="1 10">
        <name>FAD</name>
        <dbReference type="ChEBI" id="CHEBI:57692"/>
    </cofactor>
</comment>
<protein>
    <recommendedName>
        <fullName evidence="10">Methylenetetrahydrofolate--tRNA-(uracil-5-)-methyltransferase TrmFO</fullName>
        <ecNumber evidence="10">2.1.1.74</ecNumber>
    </recommendedName>
    <alternativeName>
        <fullName evidence="10">Folate-dependent tRNA (uracil-5-)-methyltransferase</fullName>
    </alternativeName>
    <alternativeName>
        <fullName evidence="10">Folate-dependent tRNA(M-5-U54)-methyltransferase</fullName>
    </alternativeName>
</protein>
<evidence type="ECO:0000256" key="3">
    <source>
        <dbReference type="ARBA" id="ARBA00022603"/>
    </source>
</evidence>
<dbReference type="GO" id="GO:0047151">
    <property type="term" value="F:tRNA (uracil(54)-C5)-methyltransferase activity, 5,10-methylenetetrahydrofolate-dependent"/>
    <property type="evidence" value="ECO:0007669"/>
    <property type="project" value="UniProtKB-UniRule"/>
</dbReference>
<evidence type="ECO:0000256" key="1">
    <source>
        <dbReference type="ARBA" id="ARBA00001974"/>
    </source>
</evidence>
<dbReference type="GO" id="GO:0050660">
    <property type="term" value="F:flavin adenine dinucleotide binding"/>
    <property type="evidence" value="ECO:0007669"/>
    <property type="project" value="UniProtKB-UniRule"/>
</dbReference>
<feature type="binding site" evidence="10">
    <location>
        <begin position="16"/>
        <end position="21"/>
    </location>
    <ligand>
        <name>FAD</name>
        <dbReference type="ChEBI" id="CHEBI:57692"/>
    </ligand>
</feature>
<dbReference type="InterPro" id="IPR040131">
    <property type="entry name" value="MnmG_N"/>
</dbReference>
<dbReference type="NCBIfam" id="NF003739">
    <property type="entry name" value="PRK05335.1"/>
    <property type="match status" value="1"/>
</dbReference>
<organism evidence="12 13">
    <name type="scientific">Cohnella phaseoli</name>
    <dbReference type="NCBI Taxonomy" id="456490"/>
    <lineage>
        <taxon>Bacteria</taxon>
        <taxon>Bacillati</taxon>
        <taxon>Bacillota</taxon>
        <taxon>Bacilli</taxon>
        <taxon>Bacillales</taxon>
        <taxon>Paenibacillaceae</taxon>
        <taxon>Cohnella</taxon>
    </lineage>
</organism>
<dbReference type="AlphaFoldDB" id="A0A3D9KIR6"/>
<evidence type="ECO:0000256" key="2">
    <source>
        <dbReference type="ARBA" id="ARBA00022490"/>
    </source>
</evidence>
<reference evidence="12 13" key="1">
    <citation type="submission" date="2018-07" db="EMBL/GenBank/DDBJ databases">
        <title>Genomic Encyclopedia of Type Strains, Phase III (KMG-III): the genomes of soil and plant-associated and newly described type strains.</title>
        <authorList>
            <person name="Whitman W."/>
        </authorList>
    </citation>
    <scope>NUCLEOTIDE SEQUENCE [LARGE SCALE GENOMIC DNA]</scope>
    <source>
        <strain evidence="12 13">CECT 7287</strain>
    </source>
</reference>
<evidence type="ECO:0000256" key="7">
    <source>
        <dbReference type="ARBA" id="ARBA00022827"/>
    </source>
</evidence>
<dbReference type="PROSITE" id="PS01281">
    <property type="entry name" value="GIDA_2"/>
    <property type="match status" value="1"/>
</dbReference>
<comment type="catalytic activity">
    <reaction evidence="10">
        <text>uridine(54) in tRNA + (6R)-5,10-methylene-5,6,7,8-tetrahydrofolate + NADH + H(+) = 5-methyluridine(54) in tRNA + (6S)-5,6,7,8-tetrahydrofolate + NAD(+)</text>
        <dbReference type="Rhea" id="RHEA:16873"/>
        <dbReference type="Rhea" id="RHEA-COMP:10167"/>
        <dbReference type="Rhea" id="RHEA-COMP:10193"/>
        <dbReference type="ChEBI" id="CHEBI:15378"/>
        <dbReference type="ChEBI" id="CHEBI:15636"/>
        <dbReference type="ChEBI" id="CHEBI:57453"/>
        <dbReference type="ChEBI" id="CHEBI:57540"/>
        <dbReference type="ChEBI" id="CHEBI:57945"/>
        <dbReference type="ChEBI" id="CHEBI:65315"/>
        <dbReference type="ChEBI" id="CHEBI:74447"/>
        <dbReference type="EC" id="2.1.1.74"/>
    </reaction>
</comment>
<dbReference type="InterPro" id="IPR020595">
    <property type="entry name" value="MnmG-rel_CS"/>
</dbReference>
<dbReference type="SUPFAM" id="SSF51905">
    <property type="entry name" value="FAD/NAD(P)-binding domain"/>
    <property type="match status" value="1"/>
</dbReference>
<evidence type="ECO:0000256" key="9">
    <source>
        <dbReference type="ARBA" id="ARBA00023027"/>
    </source>
</evidence>
<dbReference type="PANTHER" id="PTHR11806">
    <property type="entry name" value="GLUCOSE INHIBITED DIVISION PROTEIN A"/>
    <property type="match status" value="1"/>
</dbReference>
<evidence type="ECO:0000313" key="12">
    <source>
        <dbReference type="EMBL" id="RED86388.1"/>
    </source>
</evidence>
<keyword evidence="7 10" id="KW-0274">FAD</keyword>
<evidence type="ECO:0000256" key="6">
    <source>
        <dbReference type="ARBA" id="ARBA00022694"/>
    </source>
</evidence>
<comment type="catalytic activity">
    <reaction evidence="10">
        <text>uridine(54) in tRNA + (6R)-5,10-methylene-5,6,7,8-tetrahydrofolate + NADPH + H(+) = 5-methyluridine(54) in tRNA + (6S)-5,6,7,8-tetrahydrofolate + NADP(+)</text>
        <dbReference type="Rhea" id="RHEA:62372"/>
        <dbReference type="Rhea" id="RHEA-COMP:10167"/>
        <dbReference type="Rhea" id="RHEA-COMP:10193"/>
        <dbReference type="ChEBI" id="CHEBI:15378"/>
        <dbReference type="ChEBI" id="CHEBI:15636"/>
        <dbReference type="ChEBI" id="CHEBI:57453"/>
        <dbReference type="ChEBI" id="CHEBI:57783"/>
        <dbReference type="ChEBI" id="CHEBI:58349"/>
        <dbReference type="ChEBI" id="CHEBI:65315"/>
        <dbReference type="ChEBI" id="CHEBI:74447"/>
        <dbReference type="EC" id="2.1.1.74"/>
    </reaction>
</comment>
<proteinExistence type="inferred from homology"/>
<comment type="similarity">
    <text evidence="10">Belongs to the MnmG family. TrmFO subfamily.</text>
</comment>
<evidence type="ECO:0000256" key="4">
    <source>
        <dbReference type="ARBA" id="ARBA00022630"/>
    </source>
</evidence>
<comment type="subcellular location">
    <subcellularLocation>
        <location evidence="10">Cytoplasm</location>
    </subcellularLocation>
</comment>